<dbReference type="InterPro" id="IPR036352">
    <property type="entry name" value="Semap_dom_sf"/>
</dbReference>
<gene>
    <name evidence="4" type="primary">SEMA3D</name>
    <name evidence="4" type="ORF">XENOCAPTIV_012017</name>
</gene>
<name>A0ABV0RCG3_9TELE</name>
<dbReference type="InterPro" id="IPR001627">
    <property type="entry name" value="Semap_dom"/>
</dbReference>
<evidence type="ECO:0000313" key="4">
    <source>
        <dbReference type="EMBL" id="MEQ2205739.1"/>
    </source>
</evidence>
<dbReference type="InterPro" id="IPR015943">
    <property type="entry name" value="WD40/YVTN_repeat-like_dom_sf"/>
</dbReference>
<feature type="domain" description="Sema" evidence="3">
    <location>
        <begin position="1"/>
        <end position="89"/>
    </location>
</feature>
<keyword evidence="1" id="KW-0325">Glycoprotein</keyword>
<dbReference type="PROSITE" id="PS51004">
    <property type="entry name" value="SEMA"/>
    <property type="match status" value="1"/>
</dbReference>
<dbReference type="PANTHER" id="PTHR11036:SF69">
    <property type="entry name" value="SEMA DOMAIN-CONTAINING PROTEIN"/>
    <property type="match status" value="1"/>
</dbReference>
<reference evidence="4 5" key="1">
    <citation type="submission" date="2021-06" db="EMBL/GenBank/DDBJ databases">
        <authorList>
            <person name="Palmer J.M."/>
        </authorList>
    </citation>
    <scope>NUCLEOTIDE SEQUENCE [LARGE SCALE GENOMIC DNA]</scope>
    <source>
        <strain evidence="4 5">XC_2019</strain>
        <tissue evidence="4">Muscle</tissue>
    </source>
</reference>
<dbReference type="InterPro" id="IPR027231">
    <property type="entry name" value="Semaphorin"/>
</dbReference>
<dbReference type="Gene3D" id="2.130.10.10">
    <property type="entry name" value="YVTN repeat-like/Quinoprotein amine dehydrogenase"/>
    <property type="match status" value="1"/>
</dbReference>
<organism evidence="4 5">
    <name type="scientific">Xenoophorus captivus</name>
    <dbReference type="NCBI Taxonomy" id="1517983"/>
    <lineage>
        <taxon>Eukaryota</taxon>
        <taxon>Metazoa</taxon>
        <taxon>Chordata</taxon>
        <taxon>Craniata</taxon>
        <taxon>Vertebrata</taxon>
        <taxon>Euteleostomi</taxon>
        <taxon>Actinopterygii</taxon>
        <taxon>Neopterygii</taxon>
        <taxon>Teleostei</taxon>
        <taxon>Neoteleostei</taxon>
        <taxon>Acanthomorphata</taxon>
        <taxon>Ovalentaria</taxon>
        <taxon>Atherinomorphae</taxon>
        <taxon>Cyprinodontiformes</taxon>
        <taxon>Goodeidae</taxon>
        <taxon>Xenoophorus</taxon>
    </lineage>
</organism>
<protein>
    <submittedName>
        <fullName evidence="4">Semaphorin-3D</fullName>
    </submittedName>
</protein>
<dbReference type="EMBL" id="JAHRIN010042264">
    <property type="protein sequence ID" value="MEQ2205739.1"/>
    <property type="molecule type" value="Genomic_DNA"/>
</dbReference>
<dbReference type="PANTHER" id="PTHR11036">
    <property type="entry name" value="SEMAPHORIN"/>
    <property type="match status" value="1"/>
</dbReference>
<evidence type="ECO:0000259" key="3">
    <source>
        <dbReference type="PROSITE" id="PS51004"/>
    </source>
</evidence>
<evidence type="ECO:0000256" key="2">
    <source>
        <dbReference type="PROSITE-ProRule" id="PRU00352"/>
    </source>
</evidence>
<dbReference type="Pfam" id="PF01403">
    <property type="entry name" value="Sema"/>
    <property type="match status" value="1"/>
</dbReference>
<evidence type="ECO:0000256" key="1">
    <source>
        <dbReference type="ARBA" id="ARBA00023180"/>
    </source>
</evidence>
<dbReference type="Proteomes" id="UP001434883">
    <property type="component" value="Unassembled WGS sequence"/>
</dbReference>
<dbReference type="SUPFAM" id="SSF101912">
    <property type="entry name" value="Sema domain"/>
    <property type="match status" value="1"/>
</dbReference>
<accession>A0ABV0RCG3</accession>
<comment type="caution">
    <text evidence="2">Lacks conserved residue(s) required for the propagation of feature annotation.</text>
</comment>
<evidence type="ECO:0000313" key="5">
    <source>
        <dbReference type="Proteomes" id="UP001434883"/>
    </source>
</evidence>
<proteinExistence type="predicted"/>
<keyword evidence="5" id="KW-1185">Reference proteome</keyword>
<comment type="caution">
    <text evidence="4">The sequence shown here is derived from an EMBL/GenBank/DDBJ whole genome shotgun (WGS) entry which is preliminary data.</text>
</comment>
<sequence length="89" mass="10152">MFFSQRSRLFSSKCPSETYDALHKSTKDFPDEVVSFMRQHQLMWEPVLPLGGRPVLTRVNSPYLLKKVVVDRVEAQDGPYDVLHLGTGA</sequence>